<feature type="compositionally biased region" description="Basic and acidic residues" evidence="1">
    <location>
        <begin position="30"/>
        <end position="42"/>
    </location>
</feature>
<accession>A0ABD0IZM6</accession>
<evidence type="ECO:0000256" key="1">
    <source>
        <dbReference type="SAM" id="MobiDB-lite"/>
    </source>
</evidence>
<comment type="caution">
    <text evidence="2">The sequence shown here is derived from an EMBL/GenBank/DDBJ whole genome shotgun (WGS) entry which is preliminary data.</text>
</comment>
<reference evidence="2 3" key="1">
    <citation type="journal article" date="2023" name="Sci. Data">
        <title>Genome assembly of the Korean intertidal mud-creeper Batillaria attramentaria.</title>
        <authorList>
            <person name="Patra A.K."/>
            <person name="Ho P.T."/>
            <person name="Jun S."/>
            <person name="Lee S.J."/>
            <person name="Kim Y."/>
            <person name="Won Y.J."/>
        </authorList>
    </citation>
    <scope>NUCLEOTIDE SEQUENCE [LARGE SCALE GENOMIC DNA]</scope>
    <source>
        <strain evidence="2">Wonlab-2016</strain>
    </source>
</reference>
<protein>
    <submittedName>
        <fullName evidence="2">Uncharacterized protein</fullName>
    </submittedName>
</protein>
<feature type="compositionally biased region" description="Basic residues" evidence="1">
    <location>
        <begin position="1"/>
        <end position="10"/>
    </location>
</feature>
<feature type="non-terminal residue" evidence="2">
    <location>
        <position position="75"/>
    </location>
</feature>
<sequence>MASSDRHKKQNTSDSEDETSVKHVAPSVCDEVRPGHSLAREPREDIVSARQCVLRDVTDYDEGYNELRVERAPEA</sequence>
<evidence type="ECO:0000313" key="2">
    <source>
        <dbReference type="EMBL" id="KAK7441845.1"/>
    </source>
</evidence>
<dbReference type="Proteomes" id="UP001519460">
    <property type="component" value="Unassembled WGS sequence"/>
</dbReference>
<feature type="region of interest" description="Disordered" evidence="1">
    <location>
        <begin position="1"/>
        <end position="42"/>
    </location>
</feature>
<proteinExistence type="predicted"/>
<name>A0ABD0IZM6_9CAEN</name>
<dbReference type="EMBL" id="JACVVK020000845">
    <property type="protein sequence ID" value="KAK7441845.1"/>
    <property type="molecule type" value="Genomic_DNA"/>
</dbReference>
<dbReference type="AlphaFoldDB" id="A0ABD0IZM6"/>
<evidence type="ECO:0000313" key="3">
    <source>
        <dbReference type="Proteomes" id="UP001519460"/>
    </source>
</evidence>
<gene>
    <name evidence="2" type="ORF">BaRGS_00040557</name>
</gene>
<organism evidence="2 3">
    <name type="scientific">Batillaria attramentaria</name>
    <dbReference type="NCBI Taxonomy" id="370345"/>
    <lineage>
        <taxon>Eukaryota</taxon>
        <taxon>Metazoa</taxon>
        <taxon>Spiralia</taxon>
        <taxon>Lophotrochozoa</taxon>
        <taxon>Mollusca</taxon>
        <taxon>Gastropoda</taxon>
        <taxon>Caenogastropoda</taxon>
        <taxon>Sorbeoconcha</taxon>
        <taxon>Cerithioidea</taxon>
        <taxon>Batillariidae</taxon>
        <taxon>Batillaria</taxon>
    </lineage>
</organism>
<keyword evidence="3" id="KW-1185">Reference proteome</keyword>